<dbReference type="Pfam" id="PF05461">
    <property type="entry name" value="ApoL"/>
    <property type="match status" value="1"/>
</dbReference>
<dbReference type="AlphaFoldDB" id="A0A0R3U6G5"/>
<keyword evidence="2" id="KW-0175">Coiled coil</keyword>
<evidence type="ECO:0000256" key="1">
    <source>
        <dbReference type="ARBA" id="ARBA00010090"/>
    </source>
</evidence>
<dbReference type="GO" id="GO:0005576">
    <property type="term" value="C:extracellular region"/>
    <property type="evidence" value="ECO:0007669"/>
    <property type="project" value="InterPro"/>
</dbReference>
<gene>
    <name evidence="4" type="ORF">MCOS_LOCUS2364</name>
</gene>
<dbReference type="GO" id="GO:0008289">
    <property type="term" value="F:lipid binding"/>
    <property type="evidence" value="ECO:0007669"/>
    <property type="project" value="InterPro"/>
</dbReference>
<name>A0A0R3U6G5_MESCO</name>
<feature type="coiled-coil region" evidence="2">
    <location>
        <begin position="10"/>
        <end position="37"/>
    </location>
</feature>
<dbReference type="EMBL" id="UXSR01000377">
    <property type="protein sequence ID" value="VDD76361.1"/>
    <property type="molecule type" value="Genomic_DNA"/>
</dbReference>
<evidence type="ECO:0000256" key="3">
    <source>
        <dbReference type="SAM" id="Phobius"/>
    </source>
</evidence>
<keyword evidence="3" id="KW-1133">Transmembrane helix</keyword>
<dbReference type="GO" id="GO:0006869">
    <property type="term" value="P:lipid transport"/>
    <property type="evidence" value="ECO:0007669"/>
    <property type="project" value="InterPro"/>
</dbReference>
<evidence type="ECO:0000256" key="2">
    <source>
        <dbReference type="SAM" id="Coils"/>
    </source>
</evidence>
<organism evidence="4 5">
    <name type="scientific">Mesocestoides corti</name>
    <name type="common">Flatworm</name>
    <dbReference type="NCBI Taxonomy" id="53468"/>
    <lineage>
        <taxon>Eukaryota</taxon>
        <taxon>Metazoa</taxon>
        <taxon>Spiralia</taxon>
        <taxon>Lophotrochozoa</taxon>
        <taxon>Platyhelminthes</taxon>
        <taxon>Cestoda</taxon>
        <taxon>Eucestoda</taxon>
        <taxon>Cyclophyllidea</taxon>
        <taxon>Mesocestoididae</taxon>
        <taxon>Mesocestoides</taxon>
    </lineage>
</organism>
<comment type="similarity">
    <text evidence="1">Belongs to the apolipoprotein L family.</text>
</comment>
<dbReference type="Proteomes" id="UP000267029">
    <property type="component" value="Unassembled WGS sequence"/>
</dbReference>
<keyword evidence="3" id="KW-0472">Membrane</keyword>
<evidence type="ECO:0000313" key="5">
    <source>
        <dbReference type="Proteomes" id="UP000267029"/>
    </source>
</evidence>
<evidence type="ECO:0000313" key="4">
    <source>
        <dbReference type="EMBL" id="VDD76361.1"/>
    </source>
</evidence>
<feature type="transmembrane region" description="Helical" evidence="3">
    <location>
        <begin position="44"/>
        <end position="63"/>
    </location>
</feature>
<proteinExistence type="inferred from homology"/>
<keyword evidence="5" id="KW-1185">Reference proteome</keyword>
<keyword evidence="3" id="KW-0812">Transmembrane</keyword>
<dbReference type="WBParaSite" id="MCU_008462-RA">
    <property type="protein sequence ID" value="MCU_008462-RA"/>
    <property type="gene ID" value="MCU_008462"/>
</dbReference>
<evidence type="ECO:0000313" key="6">
    <source>
        <dbReference type="WBParaSite" id="MCU_008462-RA"/>
    </source>
</evidence>
<accession>A0A0R3U6G5</accession>
<protein>
    <submittedName>
        <fullName evidence="6">t-SNARE coiled-coil homology domain-containing protein</fullName>
    </submittedName>
</protein>
<dbReference type="GO" id="GO:0042157">
    <property type="term" value="P:lipoprotein metabolic process"/>
    <property type="evidence" value="ECO:0007669"/>
    <property type="project" value="InterPro"/>
</dbReference>
<sequence length="100" mass="10245">MDSQETLHEILNYIEVLDEVTNELQQKKKQLVSLRTGCLASRSAGATVGTVGTIISIIGFIGAPLTGGLSLAATVGGMATGLAGGATGSIAECVQHFKKK</sequence>
<reference evidence="4 5" key="1">
    <citation type="submission" date="2018-10" db="EMBL/GenBank/DDBJ databases">
        <authorList>
            <consortium name="Pathogen Informatics"/>
        </authorList>
    </citation>
    <scope>NUCLEOTIDE SEQUENCE [LARGE SCALE GENOMIC DNA]</scope>
</reference>
<dbReference type="InterPro" id="IPR008405">
    <property type="entry name" value="ApoL"/>
</dbReference>
<reference evidence="6" key="2">
    <citation type="submission" date="2019-11" db="UniProtKB">
        <authorList>
            <consortium name="WormBaseParasite"/>
        </authorList>
    </citation>
    <scope>IDENTIFICATION</scope>
</reference>
<feature type="transmembrane region" description="Helical" evidence="3">
    <location>
        <begin position="69"/>
        <end position="91"/>
    </location>
</feature>